<gene>
    <name evidence="2" type="ORF">Pcinc_017994</name>
</gene>
<comment type="caution">
    <text evidence="2">The sequence shown here is derived from an EMBL/GenBank/DDBJ whole genome shotgun (WGS) entry which is preliminary data.</text>
</comment>
<evidence type="ECO:0000313" key="3">
    <source>
        <dbReference type="Proteomes" id="UP001286313"/>
    </source>
</evidence>
<sequence>MASSEDSSLSGHCLGKKDSPSLADGVKGRHSHSKVRSRGSSSHRYHTRRDIVVSPTRSSTSDRGSKAVLTGPSTSVSRDEENPAPWSIVMDAIAELRGEMVKLKEQTRRKGKGKIGRVRAAAPAELKPVARNSEVVCTDSDGSFSGFRSDVSAEDMEDGEIHDASLPGSVLFKVQRLLGPLKMSPKTLTRKSRKW</sequence>
<organism evidence="2 3">
    <name type="scientific">Petrolisthes cinctipes</name>
    <name type="common">Flat porcelain crab</name>
    <dbReference type="NCBI Taxonomy" id="88211"/>
    <lineage>
        <taxon>Eukaryota</taxon>
        <taxon>Metazoa</taxon>
        <taxon>Ecdysozoa</taxon>
        <taxon>Arthropoda</taxon>
        <taxon>Crustacea</taxon>
        <taxon>Multicrustacea</taxon>
        <taxon>Malacostraca</taxon>
        <taxon>Eumalacostraca</taxon>
        <taxon>Eucarida</taxon>
        <taxon>Decapoda</taxon>
        <taxon>Pleocyemata</taxon>
        <taxon>Anomura</taxon>
        <taxon>Galatheoidea</taxon>
        <taxon>Porcellanidae</taxon>
        <taxon>Petrolisthes</taxon>
    </lineage>
</organism>
<feature type="region of interest" description="Disordered" evidence="1">
    <location>
        <begin position="1"/>
        <end position="83"/>
    </location>
</feature>
<evidence type="ECO:0000313" key="2">
    <source>
        <dbReference type="EMBL" id="KAK3877291.1"/>
    </source>
</evidence>
<feature type="compositionally biased region" description="Basic residues" evidence="1">
    <location>
        <begin position="28"/>
        <end position="47"/>
    </location>
</feature>
<name>A0AAE1FPJ6_PETCI</name>
<proteinExistence type="predicted"/>
<dbReference type="AlphaFoldDB" id="A0AAE1FPJ6"/>
<dbReference type="EMBL" id="JAWQEG010001699">
    <property type="protein sequence ID" value="KAK3877291.1"/>
    <property type="molecule type" value="Genomic_DNA"/>
</dbReference>
<feature type="compositionally biased region" description="Polar residues" evidence="1">
    <location>
        <begin position="1"/>
        <end position="10"/>
    </location>
</feature>
<evidence type="ECO:0000256" key="1">
    <source>
        <dbReference type="SAM" id="MobiDB-lite"/>
    </source>
</evidence>
<dbReference type="Proteomes" id="UP001286313">
    <property type="component" value="Unassembled WGS sequence"/>
</dbReference>
<reference evidence="2" key="1">
    <citation type="submission" date="2023-10" db="EMBL/GenBank/DDBJ databases">
        <title>Genome assemblies of two species of porcelain crab, Petrolisthes cinctipes and Petrolisthes manimaculis (Anomura: Porcellanidae).</title>
        <authorList>
            <person name="Angst P."/>
        </authorList>
    </citation>
    <scope>NUCLEOTIDE SEQUENCE</scope>
    <source>
        <strain evidence="2">PB745_01</strain>
        <tissue evidence="2">Gill</tissue>
    </source>
</reference>
<keyword evidence="3" id="KW-1185">Reference proteome</keyword>
<accession>A0AAE1FPJ6</accession>
<protein>
    <submittedName>
        <fullName evidence="2">Uncharacterized protein</fullName>
    </submittedName>
</protein>